<dbReference type="EMBL" id="CP007551">
    <property type="protein sequence ID" value="AHZ21196.1"/>
    <property type="molecule type" value="Genomic_DNA"/>
</dbReference>
<dbReference type="HOGENOM" id="CLU_1340707_0_0_2"/>
<evidence type="ECO:0000313" key="7">
    <source>
        <dbReference type="Proteomes" id="UP000027075"/>
    </source>
</evidence>
<dbReference type="RefSeq" id="WP_004056633.1">
    <property type="nucleotide sequence ID" value="NC_017941.2"/>
</dbReference>
<reference evidence="4 8" key="6">
    <citation type="submission" date="2019-04" db="EMBL/GenBank/DDBJ databases">
        <title>Methylomes of two halophilic Archaea, Haloarcula marismortui and Haloferax mediterranei.</title>
        <authorList>
            <person name="DasSarma S."/>
            <person name="DasSarma P."/>
            <person name="DasSarma S."/>
            <person name="Fomenkov A."/>
            <person name="Vincze T."/>
            <person name="Anton B.P."/>
            <person name="Roberts R.J."/>
        </authorList>
    </citation>
    <scope>NUCLEOTIDE SEQUENCE [LARGE SCALE GENOMIC DNA]</scope>
    <source>
        <strain evidence="4">ATCC 33500</strain>
        <strain evidence="8">ATCC 33500 / DSM 1411 / JCM 8866 / NBRC 14739 / NCIMB 2177 / R-4</strain>
    </source>
</reference>
<evidence type="ECO:0000313" key="6">
    <source>
        <dbReference type="Proteomes" id="UP000011603"/>
    </source>
</evidence>
<name>I3R5E8_HALMT</name>
<dbReference type="OrthoDB" id="285389at2157"/>
<dbReference type="eggNOG" id="arCOG13688">
    <property type="taxonomic scope" value="Archaea"/>
</dbReference>
<dbReference type="EMBL" id="AOLO01000002">
    <property type="protein sequence ID" value="EMA04355.1"/>
    <property type="molecule type" value="Genomic_DNA"/>
</dbReference>
<dbReference type="GeneID" id="40157109"/>
<organism evidence="1 5">
    <name type="scientific">Haloferax mediterranei (strain ATCC 33500 / DSM 1411 / JCM 8866 / NBRC 14739 / NCIMB 2177 / R-4)</name>
    <name type="common">Halobacterium mediterranei</name>
    <dbReference type="NCBI Taxonomy" id="523841"/>
    <lineage>
        <taxon>Archaea</taxon>
        <taxon>Methanobacteriati</taxon>
        <taxon>Methanobacteriota</taxon>
        <taxon>Stenosarchaea group</taxon>
        <taxon>Halobacteria</taxon>
        <taxon>Halobacteriales</taxon>
        <taxon>Haloferacaceae</taxon>
        <taxon>Haloferax</taxon>
    </lineage>
</organism>
<dbReference type="STRING" id="523841.HFX_1752"/>
<evidence type="ECO:0000313" key="2">
    <source>
        <dbReference type="EMBL" id="AHZ21196.1"/>
    </source>
</evidence>
<sequence>MRETHLTDCDFDAAQSAAAHAVDYMSSAFEAEFPDVPASRAAYAGELFMRALFLQDEIENRAAFDECLEHDVSDDVFVSSPAEIPEIVSINDDPRWSDVQDLLEVVCDELEMDSEYAVLHTRFWRLHGQRRDNWQTIARRAHRIKVARMVPEADDETIDNLARYFVAGVSRHDGWVREGPERDVTSTLDIVAQYYHRLFDLRTS</sequence>
<gene>
    <name evidence="1" type="ordered locus">HFX_1752</name>
    <name evidence="2" type="ORF">BM92_00355</name>
    <name evidence="3" type="ORF">C439_01732</name>
    <name evidence="4" type="ORF">E6P09_11790</name>
</gene>
<evidence type="ECO:0000313" key="5">
    <source>
        <dbReference type="Proteomes" id="UP000006469"/>
    </source>
</evidence>
<reference evidence="2 7" key="4">
    <citation type="submission" date="2014-04" db="EMBL/GenBank/DDBJ databases">
        <title>Transcriptional profiles of Haloferax mediterranei on the basis of nitrogen availability.</title>
        <authorList>
            <person name="Bautista V."/>
        </authorList>
    </citation>
    <scope>NUCLEOTIDE SEQUENCE [LARGE SCALE GENOMIC DNA]</scope>
    <source>
        <strain evidence="2">ATCC 33500</strain>
        <strain evidence="7">ATCC 33500 / DSM 1411 / JCM 8866 / NBRC 14739 / NCIMB 2177 / R-4</strain>
    </source>
</reference>
<evidence type="ECO:0000313" key="1">
    <source>
        <dbReference type="EMBL" id="AFK19458.1"/>
    </source>
</evidence>
<accession>I3R5E8</accession>
<reference evidence="1" key="1">
    <citation type="journal article" date="2012" name="Appl. Environ. Microbiol.">
        <title>Identification of the haloarchaeal phasin (PhaP) that functions in polyhydroxyalkanoate accumulation and granule formation in Haloferax mediterranei.</title>
        <authorList>
            <person name="Cai S."/>
            <person name="Cai L."/>
            <person name="Liu H."/>
            <person name="Liu X."/>
            <person name="Han J."/>
            <person name="Zhou J."/>
            <person name="Xiang H."/>
        </authorList>
    </citation>
    <scope>NUCLEOTIDE SEQUENCE</scope>
    <source>
        <strain evidence="1">CGMCC 1.2087</strain>
    </source>
</reference>
<keyword evidence="6" id="KW-1185">Reference proteome</keyword>
<evidence type="ECO:0000313" key="8">
    <source>
        <dbReference type="Proteomes" id="UP000299011"/>
    </source>
</evidence>
<dbReference type="EMBL" id="CP039139">
    <property type="protein sequence ID" value="QCQ75918.1"/>
    <property type="molecule type" value="Genomic_DNA"/>
</dbReference>
<evidence type="ECO:0000313" key="3">
    <source>
        <dbReference type="EMBL" id="EMA04355.1"/>
    </source>
</evidence>
<dbReference type="Proteomes" id="UP000027075">
    <property type="component" value="Chromosome"/>
</dbReference>
<dbReference type="KEGG" id="hme:HFX_1752"/>
<dbReference type="Proteomes" id="UP000299011">
    <property type="component" value="Chromosome"/>
</dbReference>
<dbReference type="Proteomes" id="UP000011603">
    <property type="component" value="Unassembled WGS sequence"/>
</dbReference>
<protein>
    <submittedName>
        <fullName evidence="1">Uncharacterized protein</fullName>
    </submittedName>
</protein>
<proteinExistence type="predicted"/>
<evidence type="ECO:0000313" key="4">
    <source>
        <dbReference type="EMBL" id="QCQ75918.1"/>
    </source>
</evidence>
<dbReference type="Proteomes" id="UP000006469">
    <property type="component" value="Chromosome"/>
</dbReference>
<reference evidence="1" key="5">
    <citation type="submission" date="2014-05" db="EMBL/GenBank/DDBJ databases">
        <authorList>
            <person name="Wang L."/>
            <person name="Yang H."/>
            <person name="Xiang H."/>
        </authorList>
    </citation>
    <scope>NUCLEOTIDE SEQUENCE</scope>
    <source>
        <strain evidence="1">CGMCC 1.2087</strain>
    </source>
</reference>
<dbReference type="AlphaFoldDB" id="I3R5E8"/>
<reference evidence="3 6" key="3">
    <citation type="journal article" date="2014" name="PLoS Genet.">
        <title>Phylogenetically driven sequencing of extremely halophilic archaea reveals strategies for static and dynamic osmo-response.</title>
        <authorList>
            <person name="Becker E.A."/>
            <person name="Seitzer P.M."/>
            <person name="Tritt A."/>
            <person name="Larsen D."/>
            <person name="Krusor M."/>
            <person name="Yao A.I."/>
            <person name="Wu D."/>
            <person name="Madern D."/>
            <person name="Eisen J.A."/>
            <person name="Darling A.E."/>
            <person name="Facciotti M.T."/>
        </authorList>
    </citation>
    <scope>NUCLEOTIDE SEQUENCE [LARGE SCALE GENOMIC DNA]</scope>
    <source>
        <strain evidence="3">ATCC 33500</strain>
        <strain evidence="6">ATCC 33500 / DSM 1411 / JCM 8866 / NBRC 14739 / NCIMB 2177 / R-4</strain>
    </source>
</reference>
<dbReference type="EMBL" id="CP001868">
    <property type="protein sequence ID" value="AFK19458.1"/>
    <property type="molecule type" value="Genomic_DNA"/>
</dbReference>
<dbReference type="PATRIC" id="fig|523841.21.peg.349"/>
<reference evidence="1 5" key="2">
    <citation type="journal article" date="2012" name="J. Bacteriol.">
        <title>Complete genome sequence of the metabolically versatile halophilic archaeon Haloferax mediterranei, a poly(3-hydroxybutyrate-co-3-hydroxyvalerate) producer.</title>
        <authorList>
            <person name="Han J."/>
            <person name="Zhang F."/>
            <person name="Hou J."/>
            <person name="Liu X."/>
            <person name="Li M."/>
            <person name="Liu H."/>
            <person name="Cai L."/>
            <person name="Zhang B."/>
            <person name="Chen Y."/>
            <person name="Zhou J."/>
            <person name="Hu S."/>
            <person name="Xiang H."/>
        </authorList>
    </citation>
    <scope>NUCLEOTIDE SEQUENCE [LARGE SCALE GENOMIC DNA]</scope>
    <source>
        <strain evidence="5">ATCC 33500 / DSM 1411 / JCM 8866 / NBRC 14739 / NCIMB 2177 / R-4</strain>
        <strain evidence="1">CGMCC 1.2087</strain>
    </source>
</reference>
<dbReference type="PaxDb" id="523841-HFX_1752"/>